<evidence type="ECO:0000256" key="6">
    <source>
        <dbReference type="ARBA" id="ARBA00022759"/>
    </source>
</evidence>
<dbReference type="GO" id="GO:0003676">
    <property type="term" value="F:nucleic acid binding"/>
    <property type="evidence" value="ECO:0007669"/>
    <property type="project" value="InterPro"/>
</dbReference>
<keyword evidence="4" id="KW-0540">Nuclease</keyword>
<evidence type="ECO:0000259" key="9">
    <source>
        <dbReference type="PROSITE" id="PS50879"/>
    </source>
</evidence>
<dbReference type="GO" id="GO:0043137">
    <property type="term" value="P:DNA replication, removal of RNA primer"/>
    <property type="evidence" value="ECO:0007669"/>
    <property type="project" value="TreeGrafter"/>
</dbReference>
<evidence type="ECO:0000256" key="3">
    <source>
        <dbReference type="ARBA" id="ARBA00012180"/>
    </source>
</evidence>
<evidence type="ECO:0000256" key="1">
    <source>
        <dbReference type="ARBA" id="ARBA00000077"/>
    </source>
</evidence>
<protein>
    <recommendedName>
        <fullName evidence="3">ribonuclease H</fullName>
        <ecNumber evidence="3">3.1.26.4</ecNumber>
    </recommendedName>
</protein>
<feature type="region of interest" description="Disordered" evidence="8">
    <location>
        <begin position="48"/>
        <end position="103"/>
    </location>
</feature>
<dbReference type="InterPro" id="IPR002156">
    <property type="entry name" value="RNaseH_domain"/>
</dbReference>
<keyword evidence="5" id="KW-0479">Metal-binding</keyword>
<proteinExistence type="inferred from homology"/>
<evidence type="ECO:0000313" key="11">
    <source>
        <dbReference type="WBParaSite" id="SPAL_0001318300.1"/>
    </source>
</evidence>
<feature type="compositionally biased region" description="Polar residues" evidence="8">
    <location>
        <begin position="92"/>
        <end position="103"/>
    </location>
</feature>
<dbReference type="AlphaFoldDB" id="A0A0N5C5F5"/>
<reference evidence="11" key="1">
    <citation type="submission" date="2017-02" db="UniProtKB">
        <authorList>
            <consortium name="WormBaseParasite"/>
        </authorList>
    </citation>
    <scope>IDENTIFICATION</scope>
</reference>
<feature type="compositionally biased region" description="Low complexity" evidence="8">
    <location>
        <begin position="78"/>
        <end position="91"/>
    </location>
</feature>
<sequence length="341" mass="38599">MIQNLLTFYTTTIKNGNTTIVTFSRNASSHDNIAKEINQRLLRWKRHQLSKANLNKKSKPLERRTRKSASKNGNIEKTISSSLSQKQKLTSNENNNIKPLSNSIGHVSRLQNYTGLELKKPTDKNNNNQIFPINQDTNKFNDTIVGYTDASYIQGKPAGIGIFFGINHPLNTSLLLEDVYNSCEAEIKAVQIALRSLAVSKHYRDQHIIIRTDFKGIIDAMEHGNDGRFGREYELVRSIAKYFPKGVTFEWIKGHNGDFGNEMADYLAKTATNARSRSRPSSENSTISPYINRSNSVTIGGGRIENNCNANLSDKIKDLVNNEEMYKKSLIKNQWNNKDIL</sequence>
<dbReference type="PANTHER" id="PTHR10642:SF26">
    <property type="entry name" value="RIBONUCLEASE H1"/>
    <property type="match status" value="1"/>
</dbReference>
<feature type="domain" description="RNase H type-1" evidence="9">
    <location>
        <begin position="140"/>
        <end position="273"/>
    </location>
</feature>
<comment type="catalytic activity">
    <reaction evidence="1">
        <text>Endonucleolytic cleavage to 5'-phosphomonoester.</text>
        <dbReference type="EC" id="3.1.26.4"/>
    </reaction>
</comment>
<dbReference type="Proteomes" id="UP000046392">
    <property type="component" value="Unplaced"/>
</dbReference>
<accession>A0A0N5C5F5</accession>
<dbReference type="GO" id="GO:0046872">
    <property type="term" value="F:metal ion binding"/>
    <property type="evidence" value="ECO:0007669"/>
    <property type="project" value="UniProtKB-KW"/>
</dbReference>
<keyword evidence="6" id="KW-0255">Endonuclease</keyword>
<dbReference type="PANTHER" id="PTHR10642">
    <property type="entry name" value="RIBONUCLEASE H1"/>
    <property type="match status" value="1"/>
</dbReference>
<evidence type="ECO:0000256" key="2">
    <source>
        <dbReference type="ARBA" id="ARBA00005300"/>
    </source>
</evidence>
<evidence type="ECO:0000256" key="5">
    <source>
        <dbReference type="ARBA" id="ARBA00022723"/>
    </source>
</evidence>
<evidence type="ECO:0000256" key="8">
    <source>
        <dbReference type="SAM" id="MobiDB-lite"/>
    </source>
</evidence>
<organism evidence="10 11">
    <name type="scientific">Strongyloides papillosus</name>
    <name type="common">Intestinal threadworm</name>
    <dbReference type="NCBI Taxonomy" id="174720"/>
    <lineage>
        <taxon>Eukaryota</taxon>
        <taxon>Metazoa</taxon>
        <taxon>Ecdysozoa</taxon>
        <taxon>Nematoda</taxon>
        <taxon>Chromadorea</taxon>
        <taxon>Rhabditida</taxon>
        <taxon>Tylenchina</taxon>
        <taxon>Panagrolaimomorpha</taxon>
        <taxon>Strongyloidoidea</taxon>
        <taxon>Strongyloididae</taxon>
        <taxon>Strongyloides</taxon>
    </lineage>
</organism>
<dbReference type="InterPro" id="IPR012337">
    <property type="entry name" value="RNaseH-like_sf"/>
</dbReference>
<dbReference type="WBParaSite" id="SPAL_0001318300.1">
    <property type="protein sequence ID" value="SPAL_0001318300.1"/>
    <property type="gene ID" value="SPAL_0001318300"/>
</dbReference>
<dbReference type="InterPro" id="IPR050092">
    <property type="entry name" value="RNase_H"/>
</dbReference>
<dbReference type="STRING" id="174720.A0A0N5C5F5"/>
<evidence type="ECO:0000256" key="7">
    <source>
        <dbReference type="ARBA" id="ARBA00022801"/>
    </source>
</evidence>
<feature type="region of interest" description="Disordered" evidence="8">
    <location>
        <begin position="271"/>
        <end position="290"/>
    </location>
</feature>
<dbReference type="SUPFAM" id="SSF53098">
    <property type="entry name" value="Ribonuclease H-like"/>
    <property type="match status" value="1"/>
</dbReference>
<dbReference type="GO" id="GO:0004523">
    <property type="term" value="F:RNA-DNA hybrid ribonuclease activity"/>
    <property type="evidence" value="ECO:0007669"/>
    <property type="project" value="UniProtKB-EC"/>
</dbReference>
<comment type="similarity">
    <text evidence="2">Belongs to the RNase H family.</text>
</comment>
<dbReference type="InterPro" id="IPR036397">
    <property type="entry name" value="RNaseH_sf"/>
</dbReference>
<name>A0A0N5C5F5_STREA</name>
<evidence type="ECO:0000313" key="10">
    <source>
        <dbReference type="Proteomes" id="UP000046392"/>
    </source>
</evidence>
<dbReference type="PROSITE" id="PS50879">
    <property type="entry name" value="RNASE_H_1"/>
    <property type="match status" value="1"/>
</dbReference>
<dbReference type="Pfam" id="PF00075">
    <property type="entry name" value="RNase_H"/>
    <property type="match status" value="1"/>
</dbReference>
<feature type="compositionally biased region" description="Basic residues" evidence="8">
    <location>
        <begin position="48"/>
        <end position="69"/>
    </location>
</feature>
<dbReference type="Gene3D" id="3.30.420.10">
    <property type="entry name" value="Ribonuclease H-like superfamily/Ribonuclease H"/>
    <property type="match status" value="1"/>
</dbReference>
<evidence type="ECO:0000256" key="4">
    <source>
        <dbReference type="ARBA" id="ARBA00022722"/>
    </source>
</evidence>
<keyword evidence="7" id="KW-0378">Hydrolase</keyword>
<keyword evidence="10" id="KW-1185">Reference proteome</keyword>
<dbReference type="EC" id="3.1.26.4" evidence="3"/>